<evidence type="ECO:0000313" key="2">
    <source>
        <dbReference type="Proteomes" id="UP001157156"/>
    </source>
</evidence>
<comment type="caution">
    <text evidence="1">The sequence shown here is derived from an EMBL/GenBank/DDBJ whole genome shotgun (WGS) entry which is preliminary data.</text>
</comment>
<organism evidence="1 2">
    <name type="scientific">Vibrio algivorus</name>
    <dbReference type="NCBI Taxonomy" id="1667024"/>
    <lineage>
        <taxon>Bacteria</taxon>
        <taxon>Pseudomonadati</taxon>
        <taxon>Pseudomonadota</taxon>
        <taxon>Gammaproteobacteria</taxon>
        <taxon>Vibrionales</taxon>
        <taxon>Vibrionaceae</taxon>
        <taxon>Vibrio</taxon>
    </lineage>
</organism>
<dbReference type="EMBL" id="BSPV01000020">
    <property type="protein sequence ID" value="GLT16183.1"/>
    <property type="molecule type" value="Genomic_DNA"/>
</dbReference>
<dbReference type="Proteomes" id="UP001157156">
    <property type="component" value="Unassembled WGS sequence"/>
</dbReference>
<dbReference type="Pfam" id="PF13432">
    <property type="entry name" value="TPR_16"/>
    <property type="match status" value="1"/>
</dbReference>
<proteinExistence type="predicted"/>
<name>A0ABQ6ESR1_9VIBR</name>
<accession>A0ABQ6ESR1</accession>
<dbReference type="InterPro" id="IPR011990">
    <property type="entry name" value="TPR-like_helical_dom_sf"/>
</dbReference>
<protein>
    <recommendedName>
        <fullName evidence="3">Tetratricopeptide repeat protein</fullName>
    </recommendedName>
</protein>
<reference evidence="2" key="1">
    <citation type="journal article" date="2019" name="Int. J. Syst. Evol. Microbiol.">
        <title>The Global Catalogue of Microorganisms (GCM) 10K type strain sequencing project: providing services to taxonomists for standard genome sequencing and annotation.</title>
        <authorList>
            <consortium name="The Broad Institute Genomics Platform"/>
            <consortium name="The Broad Institute Genome Sequencing Center for Infectious Disease"/>
            <person name="Wu L."/>
            <person name="Ma J."/>
        </authorList>
    </citation>
    <scope>NUCLEOTIDE SEQUENCE [LARGE SCALE GENOMIC DNA]</scope>
    <source>
        <strain evidence="2">NBRC 111146</strain>
    </source>
</reference>
<sequence length="433" mass="49958">MMVKLMMLSMDKLFHNLLLSLLNKKAILVCLLISLFAVSFNSSAAGVTPYTGKKLTQASELAQNDHLDKAIKVLTSYDPKADYDKAFVNRVLAIYYWQAEQPKSSITALKKAVGLNVLEPKVQWQANRMLGDILYSEQDFANAAKEYRNTLAVKYTPSGADKTQFKKDTNEVYFRLAAAYYQQQQWAQVRSSVIRYQAPDAKKRLQALRMQVIAEFRLKQWGNAEGTLTHLIRLEPNNKAWWQQQISTQLQQHKNQSALETYSLAKKHNLEFTANDYKSLSQLYAQNKIPERGARILEEMFQAYPESKTVTNQKTQAYYYQMAREWPQAIASWEALAKRDAQYYWPLTQLYIQQKDYNKANQVIDKAQPYAKKSEFGLAKIQLLYRLEKYNDALAEAKRLNEVQPSASAQTWIVFLNNKLQSQSQDELQGMSS</sequence>
<dbReference type="RefSeq" id="WP_284186120.1">
    <property type="nucleotide sequence ID" value="NZ_BSPV01000020.1"/>
</dbReference>
<evidence type="ECO:0008006" key="3">
    <source>
        <dbReference type="Google" id="ProtNLM"/>
    </source>
</evidence>
<gene>
    <name evidence="1" type="ORF">GCM10007931_31590</name>
</gene>
<dbReference type="Gene3D" id="1.25.40.10">
    <property type="entry name" value="Tetratricopeptide repeat domain"/>
    <property type="match status" value="2"/>
</dbReference>
<dbReference type="SUPFAM" id="SSF48452">
    <property type="entry name" value="TPR-like"/>
    <property type="match status" value="2"/>
</dbReference>
<keyword evidence="2" id="KW-1185">Reference proteome</keyword>
<evidence type="ECO:0000313" key="1">
    <source>
        <dbReference type="EMBL" id="GLT16183.1"/>
    </source>
</evidence>